<evidence type="ECO:0000256" key="1">
    <source>
        <dbReference type="SAM" id="Coils"/>
    </source>
</evidence>
<reference evidence="2 3" key="1">
    <citation type="journal article" date="2011" name="Proc. Natl. Acad. Sci. U.S.A.">
        <title>Niche of harmful alga Aureococcus anophagefferens revealed through ecogenomics.</title>
        <authorList>
            <person name="Gobler C.J."/>
            <person name="Berry D.L."/>
            <person name="Dyhrman S.T."/>
            <person name="Wilhelm S.W."/>
            <person name="Salamov A."/>
            <person name="Lobanov A.V."/>
            <person name="Zhang Y."/>
            <person name="Collier J.L."/>
            <person name="Wurch L.L."/>
            <person name="Kustka A.B."/>
            <person name="Dill B.D."/>
            <person name="Shah M."/>
            <person name="VerBerkmoes N.C."/>
            <person name="Kuo A."/>
            <person name="Terry A."/>
            <person name="Pangilinan J."/>
            <person name="Lindquist E.A."/>
            <person name="Lucas S."/>
            <person name="Paulsen I.T."/>
            <person name="Hattenrath-Lehmann T.K."/>
            <person name="Talmage S.C."/>
            <person name="Walker E.A."/>
            <person name="Koch F."/>
            <person name="Burson A.M."/>
            <person name="Marcoval M.A."/>
            <person name="Tang Y.Z."/>
            <person name="Lecleir G.R."/>
            <person name="Coyne K.J."/>
            <person name="Berg G.M."/>
            <person name="Bertrand E.M."/>
            <person name="Saito M.A."/>
            <person name="Gladyshev V.N."/>
            <person name="Grigoriev I.V."/>
        </authorList>
    </citation>
    <scope>NUCLEOTIDE SEQUENCE [LARGE SCALE GENOMIC DNA]</scope>
    <source>
        <strain evidence="3">CCMP 1984</strain>
    </source>
</reference>
<gene>
    <name evidence="2" type="ORF">AURANDRAFT_68920</name>
</gene>
<dbReference type="Proteomes" id="UP000002729">
    <property type="component" value="Unassembled WGS sequence"/>
</dbReference>
<evidence type="ECO:0000313" key="2">
    <source>
        <dbReference type="EMBL" id="EGB02398.1"/>
    </source>
</evidence>
<dbReference type="GeneID" id="20227117"/>
<keyword evidence="3" id="KW-1185">Reference proteome</keyword>
<dbReference type="KEGG" id="aaf:AURANDRAFT_68920"/>
<dbReference type="AlphaFoldDB" id="F0YR61"/>
<name>F0YR61_AURAN</name>
<evidence type="ECO:0008006" key="4">
    <source>
        <dbReference type="Google" id="ProtNLM"/>
    </source>
</evidence>
<keyword evidence="1" id="KW-0175">Coiled coil</keyword>
<accession>F0YR61</accession>
<protein>
    <recommendedName>
        <fullName evidence="4">PH domain-containing protein</fullName>
    </recommendedName>
</protein>
<sequence>MSWYTVTGRKGCQLRAGSLLSSHKVCEVECGTRVRVETVKRVVAGDREVERCEIVLPVKGWASLRLLRREDEDPAAPAAVEEPWPAGAKVRLEGLAGAPDLEGKSAVVREAPAAAGGDERYVVALGGRLLRVRRARLAFLEHAPEDDVYAYEAEAEAAAEAATLFAKMRRWYASTSTAATGPYPASPAALRAWAHYGDVKGRYFRALEAAEAADAERRAADAEAEARRAAAEAEAAAAAAVDGAAVPVGRHAAALEKLAPAAKKSRRTSIMMAKAVADAEAERDDAAPALEGELFYKTKVKSLLGKEKMAWKKFHFALVVDADAGPCLEWAARGSTMRVVLEGCAVCRDDAAAPTGKVYAFHVAHESFAAGPKYFHAASLVIRTRWVDAIADAVADFAAAAAPAKQTAKTARRASLALEAAVVHDEDEP</sequence>
<proteinExistence type="predicted"/>
<feature type="coiled-coil region" evidence="1">
    <location>
        <begin position="205"/>
        <end position="239"/>
    </location>
</feature>
<organism evidence="3">
    <name type="scientific">Aureococcus anophagefferens</name>
    <name type="common">Harmful bloom alga</name>
    <dbReference type="NCBI Taxonomy" id="44056"/>
    <lineage>
        <taxon>Eukaryota</taxon>
        <taxon>Sar</taxon>
        <taxon>Stramenopiles</taxon>
        <taxon>Ochrophyta</taxon>
        <taxon>Pelagophyceae</taxon>
        <taxon>Pelagomonadales</taxon>
        <taxon>Pelagomonadaceae</taxon>
        <taxon>Aureococcus</taxon>
    </lineage>
</organism>
<dbReference type="RefSeq" id="XP_009042903.1">
    <property type="nucleotide sequence ID" value="XM_009044655.1"/>
</dbReference>
<dbReference type="EMBL" id="GL833559">
    <property type="protein sequence ID" value="EGB02398.1"/>
    <property type="molecule type" value="Genomic_DNA"/>
</dbReference>
<dbReference type="InParanoid" id="F0YR61"/>
<evidence type="ECO:0000313" key="3">
    <source>
        <dbReference type="Proteomes" id="UP000002729"/>
    </source>
</evidence>
<dbReference type="SUPFAM" id="SSF50729">
    <property type="entry name" value="PH domain-like"/>
    <property type="match status" value="1"/>
</dbReference>